<keyword evidence="2" id="KW-0378">Hydrolase</keyword>
<accession>A0A2N7S3F9</accession>
<evidence type="ECO:0000313" key="5">
    <source>
        <dbReference type="Proteomes" id="UP000235739"/>
    </source>
</evidence>
<dbReference type="InterPro" id="IPR003736">
    <property type="entry name" value="PAAI_dom"/>
</dbReference>
<dbReference type="InterPro" id="IPR006683">
    <property type="entry name" value="Thioestr_dom"/>
</dbReference>
<dbReference type="Pfam" id="PF03061">
    <property type="entry name" value="4HBT"/>
    <property type="match status" value="1"/>
</dbReference>
<dbReference type="Gene3D" id="3.10.129.10">
    <property type="entry name" value="Hotdog Thioesterase"/>
    <property type="match status" value="1"/>
</dbReference>
<dbReference type="NCBIfam" id="TIGR00369">
    <property type="entry name" value="unchar_dom_1"/>
    <property type="match status" value="1"/>
</dbReference>
<reference evidence="4 5" key="1">
    <citation type="journal article" date="2017" name="Elife">
        <title>Extensive horizontal gene transfer in cheese-associated bacteria.</title>
        <authorList>
            <person name="Bonham K.S."/>
            <person name="Wolfe B.E."/>
            <person name="Dutton R.J."/>
        </authorList>
    </citation>
    <scope>NUCLEOTIDE SEQUENCE [LARGE SCALE GENOMIC DNA]</scope>
    <source>
        <strain evidence="4 5">JB182</strain>
    </source>
</reference>
<evidence type="ECO:0000259" key="3">
    <source>
        <dbReference type="Pfam" id="PF03061"/>
    </source>
</evidence>
<comment type="caution">
    <text evidence="4">The sequence shown here is derived from an EMBL/GenBank/DDBJ whole genome shotgun (WGS) entry which is preliminary data.</text>
</comment>
<comment type="similarity">
    <text evidence="1">Belongs to the thioesterase PaaI family.</text>
</comment>
<gene>
    <name evidence="4" type="ORF">CIK84_03540</name>
</gene>
<dbReference type="PANTHER" id="PTHR43240">
    <property type="entry name" value="1,4-DIHYDROXY-2-NAPHTHOYL-COA THIOESTERASE 1"/>
    <property type="match status" value="1"/>
</dbReference>
<evidence type="ECO:0000256" key="2">
    <source>
        <dbReference type="ARBA" id="ARBA00022801"/>
    </source>
</evidence>
<evidence type="ECO:0000256" key="1">
    <source>
        <dbReference type="ARBA" id="ARBA00008324"/>
    </source>
</evidence>
<organism evidence="4 5">
    <name type="scientific">Glutamicibacter arilaitensis</name>
    <dbReference type="NCBI Taxonomy" id="256701"/>
    <lineage>
        <taxon>Bacteria</taxon>
        <taxon>Bacillati</taxon>
        <taxon>Actinomycetota</taxon>
        <taxon>Actinomycetes</taxon>
        <taxon>Micrococcales</taxon>
        <taxon>Micrococcaceae</taxon>
        <taxon>Glutamicibacter</taxon>
    </lineage>
</organism>
<dbReference type="EMBL" id="PNQX01000001">
    <property type="protein sequence ID" value="PMQ20682.1"/>
    <property type="molecule type" value="Genomic_DNA"/>
</dbReference>
<dbReference type="GO" id="GO:0005829">
    <property type="term" value="C:cytosol"/>
    <property type="evidence" value="ECO:0007669"/>
    <property type="project" value="TreeGrafter"/>
</dbReference>
<proteinExistence type="inferred from homology"/>
<dbReference type="CDD" id="cd03443">
    <property type="entry name" value="PaaI_thioesterase"/>
    <property type="match status" value="1"/>
</dbReference>
<evidence type="ECO:0000313" key="4">
    <source>
        <dbReference type="EMBL" id="PMQ20682.1"/>
    </source>
</evidence>
<dbReference type="SUPFAM" id="SSF54637">
    <property type="entry name" value="Thioesterase/thiol ester dehydrase-isomerase"/>
    <property type="match status" value="1"/>
</dbReference>
<dbReference type="Proteomes" id="UP000235739">
    <property type="component" value="Unassembled WGS sequence"/>
</dbReference>
<name>A0A2N7S3F9_9MICC</name>
<dbReference type="PANTHER" id="PTHR43240:SF5">
    <property type="entry name" value="1,4-DIHYDROXY-2-NAPHTHOYL-COA THIOESTERASE 1"/>
    <property type="match status" value="1"/>
</dbReference>
<protein>
    <submittedName>
        <fullName evidence="4">Thioesterase</fullName>
    </submittedName>
</protein>
<feature type="domain" description="Thioesterase" evidence="3">
    <location>
        <begin position="71"/>
        <end position="145"/>
    </location>
</feature>
<sequence length="161" mass="17111">MSDNFTSQPTQSSAHPFAEQLSHHGIPETMWPYLHLNGVGELVEKLEIIFTEFDPQRVTATMPVAGNTQVYGILHGGASAALAETLGSMAAALHGAGRANPVGVDLNITHHKAGRSGLVTAVCTPIHLGRSSTCHEIVISNELGQRVATSRITNMLLPVEK</sequence>
<dbReference type="AlphaFoldDB" id="A0A2N7S3F9"/>
<dbReference type="InterPro" id="IPR029069">
    <property type="entry name" value="HotDog_dom_sf"/>
</dbReference>
<dbReference type="RefSeq" id="WP_102597503.1">
    <property type="nucleotide sequence ID" value="NZ_JBQDNZ010000013.1"/>
</dbReference>
<dbReference type="GO" id="GO:0061522">
    <property type="term" value="F:1,4-dihydroxy-2-naphthoyl-CoA thioesterase activity"/>
    <property type="evidence" value="ECO:0007669"/>
    <property type="project" value="TreeGrafter"/>
</dbReference>